<dbReference type="Pfam" id="PF01042">
    <property type="entry name" value="Ribonuc_L-PSP"/>
    <property type="match status" value="1"/>
</dbReference>
<dbReference type="AlphaFoldDB" id="A0A4P6KIE4"/>
<name>A0A4P6KIE4_9MICO</name>
<keyword evidence="2" id="KW-1185">Reference proteome</keyword>
<sequence>MTRQNISSGSHLESLRGYSRAVCKGPFVFVGGMTAGSSEGAVGGDDVVAQTRETLTRVESALKEAGASIADVVRTRIFVTNISDFEAVAAVHGEVFGEVRPANALVEVGALALPDLLVEIEADAIIG</sequence>
<dbReference type="PANTHER" id="PTHR43857">
    <property type="entry name" value="BLR7761 PROTEIN"/>
    <property type="match status" value="1"/>
</dbReference>
<dbReference type="Proteomes" id="UP000289260">
    <property type="component" value="Chromosome"/>
</dbReference>
<dbReference type="InterPro" id="IPR006175">
    <property type="entry name" value="YjgF/YER057c/UK114"/>
</dbReference>
<dbReference type="KEGG" id="ltr:EVS81_12875"/>
<proteinExistence type="predicted"/>
<gene>
    <name evidence="1" type="ORF">EVS81_12875</name>
</gene>
<dbReference type="Gene3D" id="3.30.1330.40">
    <property type="entry name" value="RutC-like"/>
    <property type="match status" value="1"/>
</dbReference>
<dbReference type="EMBL" id="CP035806">
    <property type="protein sequence ID" value="QBE50365.1"/>
    <property type="molecule type" value="Genomic_DNA"/>
</dbReference>
<accession>A0A4P6KIE4</accession>
<dbReference type="CDD" id="cd06154">
    <property type="entry name" value="YjgF_YER057c_UK114_like_6"/>
    <property type="match status" value="1"/>
</dbReference>
<dbReference type="OrthoDB" id="9799840at2"/>
<reference evidence="1 2" key="1">
    <citation type="submission" date="2019-02" db="EMBL/GenBank/DDBJ databases">
        <authorList>
            <person name="Sun L."/>
            <person name="Pan D."/>
            <person name="Wu X."/>
        </authorList>
    </citation>
    <scope>NUCLEOTIDE SEQUENCE [LARGE SCALE GENOMIC DNA]</scope>
    <source>
        <strain evidence="1 2">JW-1</strain>
    </source>
</reference>
<dbReference type="SUPFAM" id="SSF55298">
    <property type="entry name" value="YjgF-like"/>
    <property type="match status" value="1"/>
</dbReference>
<organism evidence="1 2">
    <name type="scientific">Leucobacter triazinivorans</name>
    <dbReference type="NCBI Taxonomy" id="1784719"/>
    <lineage>
        <taxon>Bacteria</taxon>
        <taxon>Bacillati</taxon>
        <taxon>Actinomycetota</taxon>
        <taxon>Actinomycetes</taxon>
        <taxon>Micrococcales</taxon>
        <taxon>Microbacteriaceae</taxon>
        <taxon>Leucobacter</taxon>
    </lineage>
</organism>
<evidence type="ECO:0000313" key="2">
    <source>
        <dbReference type="Proteomes" id="UP000289260"/>
    </source>
</evidence>
<dbReference type="PANTHER" id="PTHR43857:SF1">
    <property type="entry name" value="YJGH FAMILY PROTEIN"/>
    <property type="match status" value="1"/>
</dbReference>
<evidence type="ECO:0000313" key="1">
    <source>
        <dbReference type="EMBL" id="QBE50365.1"/>
    </source>
</evidence>
<protein>
    <submittedName>
        <fullName evidence="1">RidA family protein</fullName>
    </submittedName>
</protein>
<dbReference type="InterPro" id="IPR035959">
    <property type="entry name" value="RutC-like_sf"/>
</dbReference>